<protein>
    <submittedName>
        <fullName evidence="1">Phosphonate C-P lyase system protein PhnG</fullName>
    </submittedName>
</protein>
<dbReference type="Pfam" id="PF06754">
    <property type="entry name" value="PhnG"/>
    <property type="match status" value="1"/>
</dbReference>
<proteinExistence type="predicted"/>
<comment type="caution">
    <text evidence="1">The sequence shown here is derived from an EMBL/GenBank/DDBJ whole genome shotgun (WGS) entry which is preliminary data.</text>
</comment>
<sequence>MRIPSRCLWVRALTAHSSHKLQSLAEDLIAQWEVNYKSLPQTGLSLLQMEDGVFHEPYYLGEIPVANAWIELTNSSNESFEGAAWVMNDSAELAVALAVCDAVLAHQLPGWQKVADLIDKGMEKRALEEAQRSTILVKTKVNFSLLSQEDDDDKH</sequence>
<organism evidence="1 2">
    <name type="scientific">Scytonema hofmannii PCC 7110</name>
    <dbReference type="NCBI Taxonomy" id="128403"/>
    <lineage>
        <taxon>Bacteria</taxon>
        <taxon>Bacillati</taxon>
        <taxon>Cyanobacteriota</taxon>
        <taxon>Cyanophyceae</taxon>
        <taxon>Nostocales</taxon>
        <taxon>Scytonemataceae</taxon>
        <taxon>Scytonema</taxon>
    </lineage>
</organism>
<dbReference type="AlphaFoldDB" id="A0A139WXP4"/>
<dbReference type="NCBIfam" id="TIGR03293">
    <property type="entry name" value="PhnG_redo"/>
    <property type="match status" value="1"/>
</dbReference>
<keyword evidence="1" id="KW-0456">Lyase</keyword>
<accession>A0A139WXP4</accession>
<dbReference type="GO" id="GO:0019634">
    <property type="term" value="P:organic phosphonate metabolic process"/>
    <property type="evidence" value="ECO:0007669"/>
    <property type="project" value="InterPro"/>
</dbReference>
<dbReference type="Proteomes" id="UP000076925">
    <property type="component" value="Unassembled WGS sequence"/>
</dbReference>
<dbReference type="GO" id="GO:0016829">
    <property type="term" value="F:lyase activity"/>
    <property type="evidence" value="ECO:0007669"/>
    <property type="project" value="UniProtKB-KW"/>
</dbReference>
<dbReference type="OrthoDB" id="5615100at2"/>
<reference evidence="1 2" key="1">
    <citation type="journal article" date="2013" name="Genome Biol. Evol.">
        <title>Genomes of Stigonematalean cyanobacteria (subsection V) and the evolution of oxygenic photosynthesis from prokaryotes to plastids.</title>
        <authorList>
            <person name="Dagan T."/>
            <person name="Roettger M."/>
            <person name="Stucken K."/>
            <person name="Landan G."/>
            <person name="Koch R."/>
            <person name="Major P."/>
            <person name="Gould S.B."/>
            <person name="Goremykin V.V."/>
            <person name="Rippka R."/>
            <person name="Tandeau de Marsac N."/>
            <person name="Gugger M."/>
            <person name="Lockhart P.J."/>
            <person name="Allen J.F."/>
            <person name="Brune I."/>
            <person name="Maus I."/>
            <person name="Puhler A."/>
            <person name="Martin W.F."/>
        </authorList>
    </citation>
    <scope>NUCLEOTIDE SEQUENCE [LARGE SCALE GENOMIC DNA]</scope>
    <source>
        <strain evidence="1 2">PCC 7110</strain>
    </source>
</reference>
<evidence type="ECO:0000313" key="2">
    <source>
        <dbReference type="Proteomes" id="UP000076925"/>
    </source>
</evidence>
<keyword evidence="2" id="KW-1185">Reference proteome</keyword>
<gene>
    <name evidence="1" type="ORF">WA1_47145</name>
</gene>
<dbReference type="InterPro" id="IPR009609">
    <property type="entry name" value="Phosphonate_metab_PhnG"/>
</dbReference>
<dbReference type="RefSeq" id="WP_017745030.1">
    <property type="nucleotide sequence ID" value="NZ_KQ976354.1"/>
</dbReference>
<name>A0A139WXP4_9CYAN</name>
<dbReference type="EMBL" id="ANNX02000047">
    <property type="protein sequence ID" value="KYC37208.1"/>
    <property type="molecule type" value="Genomic_DNA"/>
</dbReference>
<dbReference type="GO" id="GO:0015716">
    <property type="term" value="P:organic phosphonate transport"/>
    <property type="evidence" value="ECO:0007669"/>
    <property type="project" value="InterPro"/>
</dbReference>
<dbReference type="STRING" id="128403.WA1_47145"/>
<evidence type="ECO:0000313" key="1">
    <source>
        <dbReference type="EMBL" id="KYC37208.1"/>
    </source>
</evidence>